<gene>
    <name evidence="1" type="ORF">D9613_007186</name>
</gene>
<dbReference type="AlphaFoldDB" id="A0A8H4VIH9"/>
<keyword evidence="2" id="KW-1185">Reference proteome</keyword>
<comment type="caution">
    <text evidence="1">The sequence shown here is derived from an EMBL/GenBank/DDBJ whole genome shotgun (WGS) entry which is preliminary data.</text>
</comment>
<name>A0A8H4VIH9_9AGAR</name>
<organism evidence="1 2">
    <name type="scientific">Agrocybe pediades</name>
    <dbReference type="NCBI Taxonomy" id="84607"/>
    <lineage>
        <taxon>Eukaryota</taxon>
        <taxon>Fungi</taxon>
        <taxon>Dikarya</taxon>
        <taxon>Basidiomycota</taxon>
        <taxon>Agaricomycotina</taxon>
        <taxon>Agaricomycetes</taxon>
        <taxon>Agaricomycetidae</taxon>
        <taxon>Agaricales</taxon>
        <taxon>Agaricineae</taxon>
        <taxon>Strophariaceae</taxon>
        <taxon>Agrocybe</taxon>
    </lineage>
</organism>
<protein>
    <submittedName>
        <fullName evidence="1">Uncharacterized protein</fullName>
    </submittedName>
</protein>
<proteinExistence type="predicted"/>
<evidence type="ECO:0000313" key="1">
    <source>
        <dbReference type="EMBL" id="KAF4610843.1"/>
    </source>
</evidence>
<dbReference type="EMBL" id="JAACJL010000058">
    <property type="protein sequence ID" value="KAF4610843.1"/>
    <property type="molecule type" value="Genomic_DNA"/>
</dbReference>
<dbReference type="Proteomes" id="UP000521872">
    <property type="component" value="Unassembled WGS sequence"/>
</dbReference>
<sequence length="424" mass="48371">MSSSPTFPQELFDLIIDETSTFNPEADRTHQLATLALVCKAFCDRAHRHLFASVKIVSRKSDGKPNRLKRVRQLYKLLKVETSALASWITSFTYTFWHARDSKSEVAFILRKLFNDYYENVQRHRLLTPCFLSLEITARWLALGTDLGSALFEVCHRQRLASLTVSHLQHMPSNFFMHSYIKNLALHQISWSEPLPKVSFEKIVKSREKENTSNISPSHGASSHVEMSPFIGLPNMKNLVFELNYGTAEVTVLQEILLTASASLEFLDVRVGLSAISGINPIPFNKLRRLRTLTIGQWAVLSGLSSTHRFLLEGTDFCPSLEEVEVHFILRTDDLMAPAVPISHHSIAEYTAFDDLFSQPQFSQIRFLTFHVRVKIPNTLSRFAEEVLTPGEYVHRIRSCLPTISARHDMVFNVFIQLPDPELE</sequence>
<reference evidence="1 2" key="1">
    <citation type="submission" date="2019-12" db="EMBL/GenBank/DDBJ databases">
        <authorList>
            <person name="Floudas D."/>
            <person name="Bentzer J."/>
            <person name="Ahren D."/>
            <person name="Johansson T."/>
            <person name="Persson P."/>
            <person name="Tunlid A."/>
        </authorList>
    </citation>
    <scope>NUCLEOTIDE SEQUENCE [LARGE SCALE GENOMIC DNA]</scope>
    <source>
        <strain evidence="1 2">CBS 102.39</strain>
    </source>
</reference>
<accession>A0A8H4VIH9</accession>
<evidence type="ECO:0000313" key="2">
    <source>
        <dbReference type="Proteomes" id="UP000521872"/>
    </source>
</evidence>